<gene>
    <name evidence="1" type="ORF">TsFJ059_008861</name>
</gene>
<protein>
    <submittedName>
        <fullName evidence="1">Uncharacterized protein</fullName>
    </submittedName>
</protein>
<dbReference type="EMBL" id="JAIMJC010000006">
    <property type="protein sequence ID" value="KAH0523917.1"/>
    <property type="molecule type" value="Genomic_DNA"/>
</dbReference>
<dbReference type="Proteomes" id="UP000826573">
    <property type="component" value="Unassembled WGS sequence"/>
</dbReference>
<evidence type="ECO:0000313" key="1">
    <source>
        <dbReference type="EMBL" id="KAH0523917.1"/>
    </source>
</evidence>
<organism evidence="1 2">
    <name type="scientific">Trichoderma semiorbis</name>
    <dbReference type="NCBI Taxonomy" id="1491008"/>
    <lineage>
        <taxon>Eukaryota</taxon>
        <taxon>Fungi</taxon>
        <taxon>Dikarya</taxon>
        <taxon>Ascomycota</taxon>
        <taxon>Pezizomycotina</taxon>
        <taxon>Sordariomycetes</taxon>
        <taxon>Hypocreomycetidae</taxon>
        <taxon>Hypocreales</taxon>
        <taxon>Hypocreaceae</taxon>
        <taxon>Trichoderma</taxon>
    </lineage>
</organism>
<keyword evidence="2" id="KW-1185">Reference proteome</keyword>
<accession>A0A9P8HFL9</accession>
<sequence>MGRTGRAARPVSRLAQDHYRSKGCLEVPNTPGVDSGRQMQIRCCAAAIRAPSRGAHPIDDICSALPDTWASEARTFTYRWTDAIVSAKPVSQAMFWPQWDAPTGLRTFACRALILWLSVR</sequence>
<comment type="caution">
    <text evidence="1">The sequence shown here is derived from an EMBL/GenBank/DDBJ whole genome shotgun (WGS) entry which is preliminary data.</text>
</comment>
<dbReference type="AlphaFoldDB" id="A0A9P8HFL9"/>
<name>A0A9P8HFL9_9HYPO</name>
<proteinExistence type="predicted"/>
<reference evidence="1 2" key="1">
    <citation type="submission" date="2021-08" db="EMBL/GenBank/DDBJ databases">
        <title>The highly contiguous genome resource for Trichoderma semiorbis FJ059, a fungal antagonistic to plant pathogens.</title>
        <authorList>
            <person name="Liu T."/>
        </authorList>
    </citation>
    <scope>NUCLEOTIDE SEQUENCE [LARGE SCALE GENOMIC DNA]</scope>
    <source>
        <strain evidence="1 2">FJ059</strain>
    </source>
</reference>
<evidence type="ECO:0000313" key="2">
    <source>
        <dbReference type="Proteomes" id="UP000826573"/>
    </source>
</evidence>